<dbReference type="HOGENOM" id="CLU_116861_1_0_1"/>
<feature type="non-terminal residue" evidence="1">
    <location>
        <position position="79"/>
    </location>
</feature>
<evidence type="ECO:0000313" key="1">
    <source>
        <dbReference type="EMBL" id="KIK19172.1"/>
    </source>
</evidence>
<name>A0A0C9Z9M4_9AGAM</name>
<sequence>NLFLMLVVDLLHEFELGVWKAIFSHLLRILDSLNESQLHELDQRYRLVPTFGQDTIQRFSKNCSKMKRMTTHNSKDLLQ</sequence>
<reference evidence="2" key="2">
    <citation type="submission" date="2015-01" db="EMBL/GenBank/DDBJ databases">
        <title>Evolutionary Origins and Diversification of the Mycorrhizal Mutualists.</title>
        <authorList>
            <consortium name="DOE Joint Genome Institute"/>
            <consortium name="Mycorrhizal Genomics Consortium"/>
            <person name="Kohler A."/>
            <person name="Kuo A."/>
            <person name="Nagy L.G."/>
            <person name="Floudas D."/>
            <person name="Copeland A."/>
            <person name="Barry K.W."/>
            <person name="Cichocki N."/>
            <person name="Veneault-Fourrey C."/>
            <person name="LaButti K."/>
            <person name="Lindquist E.A."/>
            <person name="Lipzen A."/>
            <person name="Lundell T."/>
            <person name="Morin E."/>
            <person name="Murat C."/>
            <person name="Riley R."/>
            <person name="Ohm R."/>
            <person name="Sun H."/>
            <person name="Tunlid A."/>
            <person name="Henrissat B."/>
            <person name="Grigoriev I.V."/>
            <person name="Hibbett D.S."/>
            <person name="Martin F."/>
        </authorList>
    </citation>
    <scope>NUCLEOTIDE SEQUENCE [LARGE SCALE GENOMIC DNA]</scope>
    <source>
        <strain evidence="2">441</strain>
    </source>
</reference>
<dbReference type="AlphaFoldDB" id="A0A0C9Z9M4"/>
<proteinExistence type="predicted"/>
<dbReference type="OrthoDB" id="3269417at2759"/>
<organism evidence="1 2">
    <name type="scientific">Pisolithus microcarpus 441</name>
    <dbReference type="NCBI Taxonomy" id="765257"/>
    <lineage>
        <taxon>Eukaryota</taxon>
        <taxon>Fungi</taxon>
        <taxon>Dikarya</taxon>
        <taxon>Basidiomycota</taxon>
        <taxon>Agaricomycotina</taxon>
        <taxon>Agaricomycetes</taxon>
        <taxon>Agaricomycetidae</taxon>
        <taxon>Boletales</taxon>
        <taxon>Sclerodermatineae</taxon>
        <taxon>Pisolithaceae</taxon>
        <taxon>Pisolithus</taxon>
    </lineage>
</organism>
<protein>
    <submittedName>
        <fullName evidence="1">Uncharacterized protein</fullName>
    </submittedName>
</protein>
<accession>A0A0C9Z9M4</accession>
<feature type="non-terminal residue" evidence="1">
    <location>
        <position position="1"/>
    </location>
</feature>
<dbReference type="STRING" id="765257.A0A0C9Z9M4"/>
<dbReference type="EMBL" id="KN833789">
    <property type="protein sequence ID" value="KIK19172.1"/>
    <property type="molecule type" value="Genomic_DNA"/>
</dbReference>
<gene>
    <name evidence="1" type="ORF">PISMIDRAFT_38048</name>
</gene>
<dbReference type="Proteomes" id="UP000054018">
    <property type="component" value="Unassembled WGS sequence"/>
</dbReference>
<reference evidence="1 2" key="1">
    <citation type="submission" date="2014-04" db="EMBL/GenBank/DDBJ databases">
        <authorList>
            <consortium name="DOE Joint Genome Institute"/>
            <person name="Kuo A."/>
            <person name="Kohler A."/>
            <person name="Costa M.D."/>
            <person name="Nagy L.G."/>
            <person name="Floudas D."/>
            <person name="Copeland A."/>
            <person name="Barry K.W."/>
            <person name="Cichocki N."/>
            <person name="Veneault-Fourrey C."/>
            <person name="LaButti K."/>
            <person name="Lindquist E.A."/>
            <person name="Lipzen A."/>
            <person name="Lundell T."/>
            <person name="Morin E."/>
            <person name="Murat C."/>
            <person name="Sun H."/>
            <person name="Tunlid A."/>
            <person name="Henrissat B."/>
            <person name="Grigoriev I.V."/>
            <person name="Hibbett D.S."/>
            <person name="Martin F."/>
            <person name="Nordberg H.P."/>
            <person name="Cantor M.N."/>
            <person name="Hua S.X."/>
        </authorList>
    </citation>
    <scope>NUCLEOTIDE SEQUENCE [LARGE SCALE GENOMIC DNA]</scope>
    <source>
        <strain evidence="1 2">441</strain>
    </source>
</reference>
<keyword evidence="2" id="KW-1185">Reference proteome</keyword>
<evidence type="ECO:0000313" key="2">
    <source>
        <dbReference type="Proteomes" id="UP000054018"/>
    </source>
</evidence>